<keyword evidence="6 10" id="KW-0215">Deoxyribonucleotide synthesis</keyword>
<evidence type="ECO:0000313" key="13">
    <source>
        <dbReference type="Proteomes" id="UP000018769"/>
    </source>
</evidence>
<keyword evidence="2" id="KW-0021">Allosteric enzyme</keyword>
<accession>V6DGB6</accession>
<evidence type="ECO:0000256" key="8">
    <source>
        <dbReference type="ARBA" id="ARBA00047754"/>
    </source>
</evidence>
<keyword evidence="5 10" id="KW-0560">Oxidoreductase</keyword>
<dbReference type="NCBIfam" id="NF005544">
    <property type="entry name" value="PRK07207.1"/>
    <property type="match status" value="1"/>
</dbReference>
<dbReference type="InterPro" id="IPR005144">
    <property type="entry name" value="ATP-cone_dom"/>
</dbReference>
<dbReference type="OrthoDB" id="9762933at2"/>
<evidence type="ECO:0000313" key="12">
    <source>
        <dbReference type="EMBL" id="CDK30594.1"/>
    </source>
</evidence>
<reference evidence="12 13" key="1">
    <citation type="journal article" date="2015" name="Biol. Direct">
        <title>Babela massiliensis, a representative of a widespread bacterial phylum with unusual adaptations to parasitism in amoebae.</title>
        <authorList>
            <person name="Pagnier I."/>
            <person name="Yutin N."/>
            <person name="Croce O."/>
            <person name="Makarova K.S."/>
            <person name="Wolf Y.I."/>
            <person name="Benamar S."/>
            <person name="Raoult D."/>
            <person name="Koonin E.V."/>
            <person name="La Scola B."/>
        </authorList>
    </citation>
    <scope>NUCLEOTIDE SEQUENCE [LARGE SCALE GENOMIC DNA]</scope>
    <source>
        <strain evidence="13">BABL1</strain>
    </source>
</reference>
<proteinExistence type="inferred from homology"/>
<evidence type="ECO:0000256" key="10">
    <source>
        <dbReference type="RuleBase" id="RU003410"/>
    </source>
</evidence>
<dbReference type="Proteomes" id="UP000018769">
    <property type="component" value="Chromosome I"/>
</dbReference>
<dbReference type="PROSITE" id="PS51161">
    <property type="entry name" value="ATP_CONE"/>
    <property type="match status" value="1"/>
</dbReference>
<dbReference type="Pfam" id="PF02867">
    <property type="entry name" value="Ribonuc_red_lgC"/>
    <property type="match status" value="1"/>
</dbReference>
<sequence>MESKNMSIRDALAKDMREPLIYSVVKRNGQHVPLDYKKLNATFERVIKGYEKEISVDNLIKEVLKNIYDGISTQELEKALILSTIVFIEQDPAYDIVASRLLHQRLFKETRSFSVADDDKLRHYRESFINSITTGVKNGLFDKRMLQYDLEYLSNHLSIDRDKLFGYMGLNTLYERYLFKINNRRLEMPQSFWMRIAMGLALEESDKNSKALEFYNLLSTLRYTPSTPTLFHSGFPIAQLSSCFLTTVKDDLGHIFKCLGDNAQLAKWAGGLGCDWTNIRGTGAYIKSIKATSQGVIPYLKIANDVVVAITRSGIRRGGTCVFLETWHIDIEDFLDLRRNTGDERRRTHDMNTANWIPDLFMKRVLEDKEWTLFSPEETPDLHSLYGAAFEKRYSFYEEKARLGEIRLYKVISAKQLWRKMLTRLFETGHPWITFKDPSNIRSPQDHVGVVNSSNLCTEITLNTAEDETAVCNLGSINLSQHVVNGEFDYTSLEATIRTAIRMLDNVIDLNFYPTPEAKQSNMRHRPVGLGVMGLQDALFKLDIPFASQQAKEFCDLLMEKISYFAIETSCLLAQERGAYASFKGSKWERGIFPLDTLDLLERERSSKIEVSRESRLDWRSLKDRVKLYGMRNSNLMAVAPTATISTITGCYPCIEPIYENIYVESNVTGEFTIVNKYLVNDLKSRNLWSKNILDKIKFYDGNLSLIEEIPSYLKEKYKTAFDIDPEWLIELAAVRSKWIDQSQSLNTFLKGVSGSKLSDIYFKSWKMGIKTNYYLRTLGASQIEKSTLDTTYGFTQKRNVDPIDSSTDTEFSKKSKVCNIGVNQDCESCQ</sequence>
<protein>
    <recommendedName>
        <fullName evidence="10">Ribonucleoside-diphosphate reductase</fullName>
        <ecNumber evidence="10">1.17.4.1</ecNumber>
    </recommendedName>
</protein>
<dbReference type="eggNOG" id="COG0209">
    <property type="taxonomic scope" value="Bacteria"/>
</dbReference>
<comment type="function">
    <text evidence="7 10">Provides the precursors necessary for DNA synthesis. Catalyzes the biosynthesis of deoxyribonucleotides from the corresponding ribonucleotides.</text>
</comment>
<evidence type="ECO:0000256" key="1">
    <source>
        <dbReference type="ARBA" id="ARBA00010406"/>
    </source>
</evidence>
<dbReference type="InterPro" id="IPR000788">
    <property type="entry name" value="RNR_lg_C"/>
</dbReference>
<evidence type="ECO:0000256" key="4">
    <source>
        <dbReference type="ARBA" id="ARBA00022840"/>
    </source>
</evidence>
<organism evidence="12 13">
    <name type="scientific">Candidatus Babela massiliensis</name>
    <dbReference type="NCBI Taxonomy" id="673862"/>
    <lineage>
        <taxon>Bacteria</taxon>
        <taxon>Candidatus Babelota</taxon>
        <taxon>Candidatus Babeliae</taxon>
        <taxon>Candidatus Babeliales</taxon>
        <taxon>Candidatus Babeliaceae</taxon>
        <taxon>Candidatus Babela</taxon>
    </lineage>
</organism>
<dbReference type="PANTHER" id="PTHR11573:SF6">
    <property type="entry name" value="RIBONUCLEOSIDE-DIPHOSPHATE REDUCTASE LARGE SUBUNIT"/>
    <property type="match status" value="1"/>
</dbReference>
<evidence type="ECO:0000256" key="5">
    <source>
        <dbReference type="ARBA" id="ARBA00023002"/>
    </source>
</evidence>
<evidence type="ECO:0000256" key="2">
    <source>
        <dbReference type="ARBA" id="ARBA00022533"/>
    </source>
</evidence>
<dbReference type="SUPFAM" id="SSF48168">
    <property type="entry name" value="R1 subunit of ribonucleotide reductase, N-terminal domain"/>
    <property type="match status" value="1"/>
</dbReference>
<dbReference type="PROSITE" id="PS00089">
    <property type="entry name" value="RIBORED_LARGE"/>
    <property type="match status" value="1"/>
</dbReference>
<keyword evidence="13" id="KW-1185">Reference proteome</keyword>
<dbReference type="AlphaFoldDB" id="V6DGB6"/>
<gene>
    <name evidence="12" type="primary">nrdE</name>
    <name evidence="12" type="ORF">BABL1_gene_422</name>
</gene>
<dbReference type="PANTHER" id="PTHR11573">
    <property type="entry name" value="RIBONUCLEOSIDE-DIPHOSPHATE REDUCTASE LARGE CHAIN"/>
    <property type="match status" value="1"/>
</dbReference>
<comment type="catalytic activity">
    <reaction evidence="8 10">
        <text>a 2'-deoxyribonucleoside 5'-diphosphate + [thioredoxin]-disulfide + H2O = a ribonucleoside 5'-diphosphate + [thioredoxin]-dithiol</text>
        <dbReference type="Rhea" id="RHEA:23252"/>
        <dbReference type="Rhea" id="RHEA-COMP:10698"/>
        <dbReference type="Rhea" id="RHEA-COMP:10700"/>
        <dbReference type="ChEBI" id="CHEBI:15377"/>
        <dbReference type="ChEBI" id="CHEBI:29950"/>
        <dbReference type="ChEBI" id="CHEBI:50058"/>
        <dbReference type="ChEBI" id="CHEBI:57930"/>
        <dbReference type="ChEBI" id="CHEBI:73316"/>
        <dbReference type="EC" id="1.17.4.1"/>
    </reaction>
</comment>
<dbReference type="Pfam" id="PF03477">
    <property type="entry name" value="ATP-cone"/>
    <property type="match status" value="1"/>
</dbReference>
<keyword evidence="3 9" id="KW-0547">Nucleotide-binding</keyword>
<dbReference type="SUPFAM" id="SSF51998">
    <property type="entry name" value="PFL-like glycyl radical enzymes"/>
    <property type="match status" value="1"/>
</dbReference>
<dbReference type="InterPro" id="IPR039718">
    <property type="entry name" value="Rrm1"/>
</dbReference>
<dbReference type="GO" id="GO:0005524">
    <property type="term" value="F:ATP binding"/>
    <property type="evidence" value="ECO:0007669"/>
    <property type="project" value="UniProtKB-UniRule"/>
</dbReference>
<dbReference type="InterPro" id="IPR013509">
    <property type="entry name" value="RNR_lsu_N"/>
</dbReference>
<keyword evidence="4 9" id="KW-0067">ATP-binding</keyword>
<evidence type="ECO:0000256" key="6">
    <source>
        <dbReference type="ARBA" id="ARBA00023116"/>
    </source>
</evidence>
<evidence type="ECO:0000256" key="7">
    <source>
        <dbReference type="ARBA" id="ARBA00024942"/>
    </source>
</evidence>
<dbReference type="FunFam" id="3.20.70.20:FF:000009">
    <property type="entry name" value="Ribonucleoside-diphosphate reductase"/>
    <property type="match status" value="1"/>
</dbReference>
<dbReference type="PRINTS" id="PR01183">
    <property type="entry name" value="RIBORDTASEM1"/>
</dbReference>
<dbReference type="UniPathway" id="UPA00326"/>
<dbReference type="EC" id="1.17.4.1" evidence="10"/>
<dbReference type="RefSeq" id="WP_023791971.1">
    <property type="nucleotide sequence ID" value="NC_023003.1"/>
</dbReference>
<dbReference type="PATRIC" id="fig|673862.3.peg.479"/>
<dbReference type="GO" id="GO:0009263">
    <property type="term" value="P:deoxyribonucleotide biosynthetic process"/>
    <property type="evidence" value="ECO:0007669"/>
    <property type="project" value="UniProtKB-KW"/>
</dbReference>
<dbReference type="InterPro" id="IPR013346">
    <property type="entry name" value="NrdE_NrdA_C"/>
</dbReference>
<evidence type="ECO:0000259" key="11">
    <source>
        <dbReference type="PROSITE" id="PS51161"/>
    </source>
</evidence>
<dbReference type="KEGG" id="dpb:BABL1_gene_422"/>
<dbReference type="Pfam" id="PF00317">
    <property type="entry name" value="Ribonuc_red_lgN"/>
    <property type="match status" value="1"/>
</dbReference>
<dbReference type="EMBL" id="HG793133">
    <property type="protein sequence ID" value="CDK30594.1"/>
    <property type="molecule type" value="Genomic_DNA"/>
</dbReference>
<dbReference type="InterPro" id="IPR008926">
    <property type="entry name" value="RNR_R1-su_N"/>
</dbReference>
<evidence type="ECO:0000256" key="3">
    <source>
        <dbReference type="ARBA" id="ARBA00022741"/>
    </source>
</evidence>
<evidence type="ECO:0000256" key="9">
    <source>
        <dbReference type="PROSITE-ProRule" id="PRU00492"/>
    </source>
</evidence>
<name>V6DGB6_9BACT</name>
<dbReference type="GO" id="GO:0004748">
    <property type="term" value="F:ribonucleoside-diphosphate reductase activity, thioredoxin disulfide as acceptor"/>
    <property type="evidence" value="ECO:0007669"/>
    <property type="project" value="UniProtKB-EC"/>
</dbReference>
<dbReference type="STRING" id="673862.BABL1_gene_422"/>
<dbReference type="CDD" id="cd01679">
    <property type="entry name" value="RNR_I"/>
    <property type="match status" value="1"/>
</dbReference>
<dbReference type="NCBIfam" id="TIGR02506">
    <property type="entry name" value="NrdE_NrdA"/>
    <property type="match status" value="1"/>
</dbReference>
<dbReference type="GO" id="GO:0005971">
    <property type="term" value="C:ribonucleoside-diphosphate reductase complex"/>
    <property type="evidence" value="ECO:0007669"/>
    <property type="project" value="TreeGrafter"/>
</dbReference>
<dbReference type="HOGENOM" id="CLU_000404_3_0_7"/>
<feature type="domain" description="ATP-cone" evidence="11">
    <location>
        <begin position="22"/>
        <end position="112"/>
    </location>
</feature>
<comment type="similarity">
    <text evidence="1 10">Belongs to the ribonucleoside diphosphate reductase large chain family.</text>
</comment>
<dbReference type="Gene3D" id="3.20.70.20">
    <property type="match status" value="1"/>
</dbReference>